<accession>L0S2F5</accession>
<dbReference type="HOGENOM" id="CLU_011543_3_3_9"/>
<dbReference type="KEGG" id="tae:TepiRe1_1256"/>
<sequence length="573" mass="65370">MTGKYQDKVIIKNIISSETAFTPVKTIGSVPVNVSLVYPNTYSIGMSNLGFHSIFFQINSREDALCHRAFLSLKNSYPCEINTLEADKPINEYDIIGFSISFEMDYINIIKILETMKIPVFSQDRQTPLIMVGGPAATFNPEPLAPFVDFFVVGEGEEVIHEIMGKYKELKNREKQEILEALAQIEGVYVPSFYDIEYDREGNVQNITTTSLAPRQIKKRWVRDINKYDTESVILTPYTEFKDMFLIEISRGCGRNCRFCMAGYCYRVPRYRSMDKILERSEFGLKYKGKIGLVGAAVSDYPFIDELAEKFVENGIKFSVSSLRADTLREPLMMGLAYSGHKTLTVAPEAGSNRLRKIINKGITDEHVINAVKLAYQYSIENVKLYYIIGLPGETEDDIDEMIDFLTFLKDYMKALGNKRGNLTISINPFIPKPFTPFQWLGMESVGVLNERIKLIQNRLKPKGIKVIFESPRLSEIQSALSRGNRQTGLLLYDIYKSGARTSAFNKAEIDGKGIKYYAHRQLRKNDVLPWDHINLGLKKEYFISEYNRAIKGEATARCTDEKCKVCKICQHK</sequence>
<dbReference type="InterPro" id="IPR007197">
    <property type="entry name" value="rSAM"/>
</dbReference>
<dbReference type="AlphaFoldDB" id="F4LT31"/>
<evidence type="ECO:0000313" key="3">
    <source>
        <dbReference type="Proteomes" id="UP000010802"/>
    </source>
</evidence>
<dbReference type="InterPro" id="IPR006638">
    <property type="entry name" value="Elp3/MiaA/NifB-like_rSAM"/>
</dbReference>
<dbReference type="Gene3D" id="3.80.30.20">
    <property type="entry name" value="tm_1862 like domain"/>
    <property type="match status" value="1"/>
</dbReference>
<dbReference type="PANTHER" id="PTHR42731:SF5">
    <property type="entry name" value="RADICAL SAM DOMAIN PROTEIN"/>
    <property type="match status" value="1"/>
</dbReference>
<dbReference type="CDD" id="cd01335">
    <property type="entry name" value="Radical_SAM"/>
    <property type="match status" value="1"/>
</dbReference>
<dbReference type="STRING" id="1209989.TepRe1_1154"/>
<dbReference type="RefSeq" id="WP_013778223.1">
    <property type="nucleotide sequence ID" value="NC_015519.1"/>
</dbReference>
<dbReference type="Gene3D" id="3.40.50.280">
    <property type="entry name" value="Cobalamin-binding domain"/>
    <property type="match status" value="1"/>
</dbReference>
<dbReference type="eggNOG" id="COG1032">
    <property type="taxonomic scope" value="Bacteria"/>
</dbReference>
<dbReference type="SUPFAM" id="SSF102114">
    <property type="entry name" value="Radical SAM enzymes"/>
    <property type="match status" value="1"/>
</dbReference>
<evidence type="ECO:0000259" key="1">
    <source>
        <dbReference type="PROSITE" id="PS51918"/>
    </source>
</evidence>
<dbReference type="Pfam" id="PF04055">
    <property type="entry name" value="Radical_SAM"/>
    <property type="match status" value="1"/>
</dbReference>
<dbReference type="SFLD" id="SFLDG01082">
    <property type="entry name" value="B12-binding_domain_containing"/>
    <property type="match status" value="1"/>
</dbReference>
<dbReference type="PANTHER" id="PTHR42731">
    <property type="entry name" value="SLL1084 PROTEIN"/>
    <property type="match status" value="1"/>
</dbReference>
<dbReference type="PATRIC" id="fig|1209989.3.peg.1396"/>
<dbReference type="EMBL" id="HF563609">
    <property type="protein sequence ID" value="CCP25987.1"/>
    <property type="molecule type" value="Genomic_DNA"/>
</dbReference>
<dbReference type="Proteomes" id="UP000010802">
    <property type="component" value="Chromosome"/>
</dbReference>
<dbReference type="SMART" id="SM00729">
    <property type="entry name" value="Elp3"/>
    <property type="match status" value="1"/>
</dbReference>
<organism evidence="2 3">
    <name type="scientific">Tepidanaerobacter acetatoxydans (strain DSM 21804 / JCM 16047 / Re1)</name>
    <dbReference type="NCBI Taxonomy" id="1209989"/>
    <lineage>
        <taxon>Bacteria</taxon>
        <taxon>Bacillati</taxon>
        <taxon>Bacillota</taxon>
        <taxon>Clostridia</taxon>
        <taxon>Thermosediminibacterales</taxon>
        <taxon>Tepidanaerobacteraceae</taxon>
        <taxon>Tepidanaerobacter</taxon>
    </lineage>
</organism>
<gene>
    <name evidence="2" type="ordered locus">TEPIRE1_1256</name>
</gene>
<dbReference type="GO" id="GO:0051536">
    <property type="term" value="F:iron-sulfur cluster binding"/>
    <property type="evidence" value="ECO:0007669"/>
    <property type="project" value="InterPro"/>
</dbReference>
<dbReference type="OrthoDB" id="9806827at2"/>
<dbReference type="Pfam" id="PF19864">
    <property type="entry name" value="Radical_SAM_N2"/>
    <property type="match status" value="1"/>
</dbReference>
<dbReference type="PROSITE" id="PS51918">
    <property type="entry name" value="RADICAL_SAM"/>
    <property type="match status" value="1"/>
</dbReference>
<keyword evidence="3" id="KW-1185">Reference proteome</keyword>
<dbReference type="InterPro" id="IPR023404">
    <property type="entry name" value="rSAM_horseshoe"/>
</dbReference>
<accession>F4LT31</accession>
<dbReference type="InterPro" id="IPR058240">
    <property type="entry name" value="rSAM_sf"/>
</dbReference>
<dbReference type="GO" id="GO:0003824">
    <property type="term" value="F:catalytic activity"/>
    <property type="evidence" value="ECO:0007669"/>
    <property type="project" value="InterPro"/>
</dbReference>
<dbReference type="KEGG" id="tep:TepRe1_1154"/>
<dbReference type="SFLD" id="SFLDS00029">
    <property type="entry name" value="Radical_SAM"/>
    <property type="match status" value="1"/>
</dbReference>
<name>F4LT31_TEPAE</name>
<evidence type="ECO:0000313" key="2">
    <source>
        <dbReference type="EMBL" id="CCP25987.1"/>
    </source>
</evidence>
<protein>
    <submittedName>
        <fullName evidence="2">Radical SAM domain protein</fullName>
    </submittedName>
</protein>
<reference evidence="3" key="1">
    <citation type="journal article" date="2013" name="Genome Announc.">
        <title>First genome sequence of a syntrophic acetate-oxidizing bacterium, Tepidanaerobacter acetatoxydans strain Re1.</title>
        <authorList>
            <person name="Manzoor S."/>
            <person name="Bongcam-Rudloff E."/>
            <person name="Schnurer A."/>
            <person name="Muller B."/>
        </authorList>
    </citation>
    <scope>NUCLEOTIDE SEQUENCE [LARGE SCALE GENOMIC DNA]</scope>
    <source>
        <strain evidence="3">Re1</strain>
    </source>
</reference>
<proteinExistence type="predicted"/>
<feature type="domain" description="Radical SAM core" evidence="1">
    <location>
        <begin position="239"/>
        <end position="466"/>
    </location>
</feature>
<dbReference type="InterPro" id="IPR045784">
    <property type="entry name" value="Radical_SAM_N2"/>
</dbReference>